<gene>
    <name evidence="2" type="ORF">IC234_13300</name>
</gene>
<dbReference type="RefSeq" id="WP_190925393.1">
    <property type="nucleotide sequence ID" value="NZ_JACXAC010000004.1"/>
</dbReference>
<evidence type="ECO:0000256" key="1">
    <source>
        <dbReference type="SAM" id="SignalP"/>
    </source>
</evidence>
<keyword evidence="1" id="KW-0732">Signal</keyword>
<organism evidence="2 3">
    <name type="scientific">Hymenobacter armeniacus</name>
    <dbReference type="NCBI Taxonomy" id="2771358"/>
    <lineage>
        <taxon>Bacteria</taxon>
        <taxon>Pseudomonadati</taxon>
        <taxon>Bacteroidota</taxon>
        <taxon>Cytophagia</taxon>
        <taxon>Cytophagales</taxon>
        <taxon>Hymenobacteraceae</taxon>
        <taxon>Hymenobacter</taxon>
    </lineage>
</organism>
<evidence type="ECO:0000313" key="3">
    <source>
        <dbReference type="Proteomes" id="UP000606003"/>
    </source>
</evidence>
<comment type="caution">
    <text evidence="2">The sequence shown here is derived from an EMBL/GenBank/DDBJ whole genome shotgun (WGS) entry which is preliminary data.</text>
</comment>
<feature type="chain" id="PRO_5047133798" evidence="1">
    <location>
        <begin position="22"/>
        <end position="422"/>
    </location>
</feature>
<sequence>MVRWLTLGWVLLLGLAQPGHAQPANPKSDAEILKIIQRHRPSQGATIPANIKHRLGATHVGGKYHFTTAPYLVEGSQKMAELGFGVIKLWFYKRPSGYQYNSSWNLPANVTLKQLAQHPYYQAAFAQPFSTILLSTSAEQVNDKLPTDPEGLKREEAEYYDLARHLLEQYRERDVRFVLHNWEGDWILRGGTTWEAHWGRVAPPADVPARLERMRALFRARQAGVSRARAAVPGTKCRVYHAIEVNKVLDAMYGVPAVTTQVLPFVETDMVSWSAYDGTDFDKSGVDLYKGIDFIRQHLKLTGAVEKKDAVFLGEIGIPEMATKNQPQEFRARWDAYVGVVLAQGLPFMVQWELFCNETAPGVQLAQPAATTTNRDLNGFWLIRPDGTKSYVMNYFDELLHHAGGKLPRPQDATAQAGGQQP</sequence>
<dbReference type="EMBL" id="JACXAC010000004">
    <property type="protein sequence ID" value="MBD2723104.1"/>
    <property type="molecule type" value="Genomic_DNA"/>
</dbReference>
<feature type="signal peptide" evidence="1">
    <location>
        <begin position="1"/>
        <end position="21"/>
    </location>
</feature>
<dbReference type="Proteomes" id="UP000606003">
    <property type="component" value="Unassembled WGS sequence"/>
</dbReference>
<reference evidence="2 3" key="1">
    <citation type="submission" date="2020-09" db="EMBL/GenBank/DDBJ databases">
        <authorList>
            <person name="Kim M.K."/>
        </authorList>
    </citation>
    <scope>NUCLEOTIDE SEQUENCE [LARGE SCALE GENOMIC DNA]</scope>
    <source>
        <strain evidence="2 3">BT189</strain>
    </source>
</reference>
<name>A0ABR8JYP8_9BACT</name>
<evidence type="ECO:0000313" key="2">
    <source>
        <dbReference type="EMBL" id="MBD2723104.1"/>
    </source>
</evidence>
<proteinExistence type="predicted"/>
<protein>
    <submittedName>
        <fullName evidence="2">Uncharacterized protein</fullName>
    </submittedName>
</protein>
<accession>A0ABR8JYP8</accession>
<keyword evidence="3" id="KW-1185">Reference proteome</keyword>